<gene>
    <name evidence="1" type="ORF">WA1_47725</name>
</gene>
<dbReference type="RefSeq" id="WP_017747493.1">
    <property type="nucleotide sequence ID" value="NZ_KQ976354.1"/>
</dbReference>
<organism evidence="1 2">
    <name type="scientific">Scytonema hofmannii PCC 7110</name>
    <dbReference type="NCBI Taxonomy" id="128403"/>
    <lineage>
        <taxon>Bacteria</taxon>
        <taxon>Bacillati</taxon>
        <taxon>Cyanobacteriota</taxon>
        <taxon>Cyanophyceae</taxon>
        <taxon>Nostocales</taxon>
        <taxon>Scytonemataceae</taxon>
        <taxon>Scytonema</taxon>
    </lineage>
</organism>
<evidence type="ECO:0008006" key="3">
    <source>
        <dbReference type="Google" id="ProtNLM"/>
    </source>
</evidence>
<accession>A0A139WY53</accession>
<reference evidence="1 2" key="1">
    <citation type="journal article" date="2013" name="Genome Biol. Evol.">
        <title>Genomes of Stigonematalean cyanobacteria (subsection V) and the evolution of oxygenic photosynthesis from prokaryotes to plastids.</title>
        <authorList>
            <person name="Dagan T."/>
            <person name="Roettger M."/>
            <person name="Stucken K."/>
            <person name="Landan G."/>
            <person name="Koch R."/>
            <person name="Major P."/>
            <person name="Gould S.B."/>
            <person name="Goremykin V.V."/>
            <person name="Rippka R."/>
            <person name="Tandeau de Marsac N."/>
            <person name="Gugger M."/>
            <person name="Lockhart P.J."/>
            <person name="Allen J.F."/>
            <person name="Brune I."/>
            <person name="Maus I."/>
            <person name="Puhler A."/>
            <person name="Martin W.F."/>
        </authorList>
    </citation>
    <scope>NUCLEOTIDE SEQUENCE [LARGE SCALE GENOMIC DNA]</scope>
    <source>
        <strain evidence="1 2">PCC 7110</strain>
    </source>
</reference>
<protein>
    <recommendedName>
        <fullName evidence="3">Sigma-70 family RNA polymerase sigma factor</fullName>
    </recommendedName>
</protein>
<dbReference type="Proteomes" id="UP000076925">
    <property type="component" value="Unassembled WGS sequence"/>
</dbReference>
<sequence>MDNGNQKIVRLVQQTCQHPQGSLERQEGLTEIVKLVQRKLWKDNSPFYQDALQRTWLYFCRNICEATTGEKFDPERSTVVTWLNAYLKLELRKFYTQGQKTAQRFVSVQISDKGEEFDPLDTVAAPVDVPSMLEVTREWAETDLTGELGSIHIKNHPEITCQAIILRRLPPETSWKEIAAEFKVPLATLSTFYQRQCLPRLLKFGEEQGYL</sequence>
<dbReference type="STRING" id="128403.WA1_47725"/>
<comment type="caution">
    <text evidence="1">The sequence shown here is derived from an EMBL/GenBank/DDBJ whole genome shotgun (WGS) entry which is preliminary data.</text>
</comment>
<dbReference type="EMBL" id="ANNX02000047">
    <property type="protein sequence ID" value="KYC37312.1"/>
    <property type="molecule type" value="Genomic_DNA"/>
</dbReference>
<evidence type="ECO:0000313" key="2">
    <source>
        <dbReference type="Proteomes" id="UP000076925"/>
    </source>
</evidence>
<evidence type="ECO:0000313" key="1">
    <source>
        <dbReference type="EMBL" id="KYC37312.1"/>
    </source>
</evidence>
<keyword evidence="2" id="KW-1185">Reference proteome</keyword>
<dbReference type="AlphaFoldDB" id="A0A139WY53"/>
<name>A0A139WY53_9CYAN</name>
<dbReference type="OrthoDB" id="454880at2"/>
<proteinExistence type="predicted"/>